<protein>
    <submittedName>
        <fullName evidence="1">Uncharacterized protein</fullName>
    </submittedName>
</protein>
<keyword evidence="2" id="KW-1185">Reference proteome</keyword>
<gene>
    <name evidence="1" type="ORF">DCCM_2805</name>
</gene>
<dbReference type="Proteomes" id="UP000239549">
    <property type="component" value="Unassembled WGS sequence"/>
</dbReference>
<name>A0A2L2XBK6_9FIRM</name>
<comment type="caution">
    <text evidence="1">The sequence shown here is derived from an EMBL/GenBank/DDBJ whole genome shotgun (WGS) entry which is preliminary data.</text>
</comment>
<proteinExistence type="predicted"/>
<dbReference type="EMBL" id="BFAV01000119">
    <property type="protein sequence ID" value="GBF33699.1"/>
    <property type="molecule type" value="Genomic_DNA"/>
</dbReference>
<accession>A0A2L2XBK6</accession>
<reference evidence="2" key="1">
    <citation type="submission" date="2018-02" db="EMBL/GenBank/DDBJ databases">
        <title>Genome sequence of Desulfocucumis palustris strain NAW-5.</title>
        <authorList>
            <person name="Watanabe M."/>
            <person name="Kojima H."/>
            <person name="Fukui M."/>
        </authorList>
    </citation>
    <scope>NUCLEOTIDE SEQUENCE [LARGE SCALE GENOMIC DNA]</scope>
    <source>
        <strain evidence="2">NAW-5</strain>
    </source>
</reference>
<sequence>MFLYNGLKVYRIRELVDLLKEAVTHALSQPVAEPTRALSERLKGFSDKKAQSI</sequence>
<dbReference type="AlphaFoldDB" id="A0A2L2XBK6"/>
<evidence type="ECO:0000313" key="2">
    <source>
        <dbReference type="Proteomes" id="UP000239549"/>
    </source>
</evidence>
<organism evidence="1 2">
    <name type="scientific">Desulfocucumis palustris</name>
    <dbReference type="NCBI Taxonomy" id="1898651"/>
    <lineage>
        <taxon>Bacteria</taxon>
        <taxon>Bacillati</taxon>
        <taxon>Bacillota</taxon>
        <taxon>Clostridia</taxon>
        <taxon>Eubacteriales</taxon>
        <taxon>Desulfocucumaceae</taxon>
        <taxon>Desulfocucumis</taxon>
    </lineage>
</organism>
<evidence type="ECO:0000313" key="1">
    <source>
        <dbReference type="EMBL" id="GBF33699.1"/>
    </source>
</evidence>